<keyword evidence="1" id="KW-1133">Transmembrane helix</keyword>
<protein>
    <submittedName>
        <fullName evidence="2">Uncharacterized protein</fullName>
    </submittedName>
</protein>
<evidence type="ECO:0000256" key="1">
    <source>
        <dbReference type="SAM" id="Phobius"/>
    </source>
</evidence>
<name>A0A502F3E3_9FLAO</name>
<keyword evidence="1" id="KW-0472">Membrane</keyword>
<dbReference type="EMBL" id="RCZH01000002">
    <property type="protein sequence ID" value="TPG44357.1"/>
    <property type="molecule type" value="Genomic_DNA"/>
</dbReference>
<keyword evidence="1" id="KW-0812">Transmembrane</keyword>
<feature type="transmembrane region" description="Helical" evidence="1">
    <location>
        <begin position="144"/>
        <end position="161"/>
    </location>
</feature>
<feature type="transmembrane region" description="Helical" evidence="1">
    <location>
        <begin position="46"/>
        <end position="69"/>
    </location>
</feature>
<reference evidence="2 3" key="1">
    <citation type="journal article" date="2019" name="Environ. Microbiol.">
        <title>Species interactions and distinct microbial communities in high Arctic permafrost affected cryosols are associated with the CH4 and CO2 gas fluxes.</title>
        <authorList>
            <person name="Altshuler I."/>
            <person name="Hamel J."/>
            <person name="Turney S."/>
            <person name="Magnuson E."/>
            <person name="Levesque R."/>
            <person name="Greer C."/>
            <person name="Whyte L.G."/>
        </authorList>
    </citation>
    <scope>NUCLEOTIDE SEQUENCE [LARGE SCALE GENOMIC DNA]</scope>
    <source>
        <strain evidence="2 3">42</strain>
    </source>
</reference>
<dbReference type="Proteomes" id="UP000319700">
    <property type="component" value="Unassembled WGS sequence"/>
</dbReference>
<organism evidence="2 3">
    <name type="scientific">Flavobacterium pectinovorum</name>
    <dbReference type="NCBI Taxonomy" id="29533"/>
    <lineage>
        <taxon>Bacteria</taxon>
        <taxon>Pseudomonadati</taxon>
        <taxon>Bacteroidota</taxon>
        <taxon>Flavobacteriia</taxon>
        <taxon>Flavobacteriales</taxon>
        <taxon>Flavobacteriaceae</taxon>
        <taxon>Flavobacterium</taxon>
    </lineage>
</organism>
<feature type="transmembrane region" description="Helical" evidence="1">
    <location>
        <begin position="16"/>
        <end position="34"/>
    </location>
</feature>
<gene>
    <name evidence="2" type="ORF">EAH81_02465</name>
</gene>
<sequence length="170" mass="20991">MLFLIMKILTMKTLTRNYLIFVTICIMLFVFFYFNQYFFTINFYDTYYVISYFFFALPIFIIGTIVYLVKILIEKLKTRVEQSKDRYLRYLLFFLQPNLYFKLKKRTRNYLVFVTICLLSFSYLYFTESFYLVIDNGNYHFVRYYYFVLPILIVGTIFYLAKNRQSRNTL</sequence>
<proteinExistence type="predicted"/>
<evidence type="ECO:0000313" key="2">
    <source>
        <dbReference type="EMBL" id="TPG44357.1"/>
    </source>
</evidence>
<comment type="caution">
    <text evidence="2">The sequence shown here is derived from an EMBL/GenBank/DDBJ whole genome shotgun (WGS) entry which is preliminary data.</text>
</comment>
<feature type="transmembrane region" description="Helical" evidence="1">
    <location>
        <begin position="110"/>
        <end position="132"/>
    </location>
</feature>
<dbReference type="AlphaFoldDB" id="A0A502F3E3"/>
<keyword evidence="3" id="KW-1185">Reference proteome</keyword>
<evidence type="ECO:0000313" key="3">
    <source>
        <dbReference type="Proteomes" id="UP000319700"/>
    </source>
</evidence>
<accession>A0A502F3E3</accession>